<feature type="compositionally biased region" description="Basic and acidic residues" evidence="1">
    <location>
        <begin position="109"/>
        <end position="121"/>
    </location>
</feature>
<feature type="compositionally biased region" description="Low complexity" evidence="1">
    <location>
        <begin position="85"/>
        <end position="99"/>
    </location>
</feature>
<dbReference type="GeneID" id="115476266"/>
<evidence type="ECO:0000313" key="3">
    <source>
        <dbReference type="Proteomes" id="UP000515156"/>
    </source>
</evidence>
<evidence type="ECO:0000256" key="1">
    <source>
        <dbReference type="SAM" id="MobiDB-lite"/>
    </source>
</evidence>
<dbReference type="RefSeq" id="XP_030068407.1">
    <property type="nucleotide sequence ID" value="XM_030212547.1"/>
</dbReference>
<proteinExistence type="predicted"/>
<dbReference type="OrthoDB" id="9901662at2759"/>
<dbReference type="GO" id="GO:0005634">
    <property type="term" value="C:nucleus"/>
    <property type="evidence" value="ECO:0007669"/>
    <property type="project" value="TreeGrafter"/>
</dbReference>
<feature type="region of interest" description="Disordered" evidence="1">
    <location>
        <begin position="85"/>
        <end position="126"/>
    </location>
</feature>
<keyword evidence="3" id="KW-1185">Reference proteome</keyword>
<dbReference type="InterPro" id="IPR028002">
    <property type="entry name" value="Myb_DNA-bind_5"/>
</dbReference>
<feature type="domain" description="Myb/SANT-like DNA-binding" evidence="2">
    <location>
        <begin position="120"/>
        <end position="194"/>
    </location>
</feature>
<gene>
    <name evidence="4 5" type="primary">LOC115476266</name>
</gene>
<dbReference type="AlphaFoldDB" id="A0A6P7YUT3"/>
<protein>
    <submittedName>
        <fullName evidence="4 5">Uncharacterized protein LOC115476266</fullName>
    </submittedName>
</protein>
<dbReference type="RefSeq" id="XP_030068406.1">
    <property type="nucleotide sequence ID" value="XM_030212546.1"/>
</dbReference>
<evidence type="ECO:0000259" key="2">
    <source>
        <dbReference type="Pfam" id="PF13873"/>
    </source>
</evidence>
<name>A0A6P7YUT3_9AMPH</name>
<dbReference type="Proteomes" id="UP000515156">
    <property type="component" value="Chromosome 8"/>
</dbReference>
<feature type="compositionally biased region" description="Polar residues" evidence="1">
    <location>
        <begin position="419"/>
        <end position="436"/>
    </location>
</feature>
<feature type="region of interest" description="Disordered" evidence="1">
    <location>
        <begin position="419"/>
        <end position="445"/>
    </location>
</feature>
<accession>A0A6P7YUT3</accession>
<reference evidence="4 5" key="1">
    <citation type="submission" date="2025-04" db="UniProtKB">
        <authorList>
            <consortium name="RefSeq"/>
        </authorList>
    </citation>
    <scope>IDENTIFICATION</scope>
</reference>
<dbReference type="PANTHER" id="PTHR23098">
    <property type="entry name" value="AGAP001331-PA-RELATED"/>
    <property type="match status" value="1"/>
</dbReference>
<dbReference type="KEGG" id="muo:115476266"/>
<organism evidence="3 4">
    <name type="scientific">Microcaecilia unicolor</name>
    <dbReference type="NCBI Taxonomy" id="1415580"/>
    <lineage>
        <taxon>Eukaryota</taxon>
        <taxon>Metazoa</taxon>
        <taxon>Chordata</taxon>
        <taxon>Craniata</taxon>
        <taxon>Vertebrata</taxon>
        <taxon>Euteleostomi</taxon>
        <taxon>Amphibia</taxon>
        <taxon>Gymnophiona</taxon>
        <taxon>Siphonopidae</taxon>
        <taxon>Microcaecilia</taxon>
    </lineage>
</organism>
<evidence type="ECO:0000313" key="4">
    <source>
        <dbReference type="RefSeq" id="XP_030068406.1"/>
    </source>
</evidence>
<dbReference type="Pfam" id="PF13873">
    <property type="entry name" value="Myb_DNA-bind_5"/>
    <property type="match status" value="1"/>
</dbReference>
<evidence type="ECO:0000313" key="5">
    <source>
        <dbReference type="RefSeq" id="XP_030068407.1"/>
    </source>
</evidence>
<sequence length="445" mass="49852">MQMFHGSLELSGKDEVTETESQGVKQEPVKFEMKQGEKDFCQVKIIPDHEHAQIKEEPLSDEEFYPCLDSRTLSLGAELQGQATSLLPLDGSPSLSFSSHGDTSEEEEERRRRESHEEKRKPNFTPDEVDLIIQEVRRNIGALFGRGRKRLGKEAKMRIWGCIASKVRGLGHSWRTGGDVRKKWYDLQRWARKRSIQWHERSGRGPRSNLPLSVEERRVSELLEPSTESLSCTSVCTDGEDDEDSIKLKVLQSHSRNNQQTEPLSFQQTPFLHLQSLNPLQEHAQSATTMQYMESVVERLSSSMDVVQQAMGTLNTRIHDIGEYVSQLGQCVQQLSNQVGELGNEMRCLSAQALQVHRNQLAVNQNIAATLSLLASHGLPNGFTLPPSSSDVPCHADSAFRSPSLPTMTHFVHQPNPTFCSSSLGTPGSTHSQNSRQSERVVASD</sequence>
<dbReference type="PANTHER" id="PTHR23098:SF16">
    <property type="entry name" value="REGULATORY PROTEIN ZESTE"/>
    <property type="match status" value="1"/>
</dbReference>
<feature type="region of interest" description="Disordered" evidence="1">
    <location>
        <begin position="1"/>
        <end position="31"/>
    </location>
</feature>